<feature type="region of interest" description="Disordered" evidence="1">
    <location>
        <begin position="53"/>
        <end position="84"/>
    </location>
</feature>
<dbReference type="EMBL" id="OX460343">
    <property type="protein sequence ID" value="CAI9181142.1"/>
    <property type="molecule type" value="Genomic_DNA"/>
</dbReference>
<name>A0ABN9A4C8_RANTA</name>
<feature type="region of interest" description="Disordered" evidence="1">
    <location>
        <begin position="136"/>
        <end position="178"/>
    </location>
</feature>
<keyword evidence="3" id="KW-1185">Reference proteome</keyword>
<reference evidence="2" key="1">
    <citation type="submission" date="2023-04" db="EMBL/GenBank/DDBJ databases">
        <authorList>
            <consortium name="ELIXIR-Norway"/>
        </authorList>
    </citation>
    <scope>NUCLEOTIDE SEQUENCE [LARGE SCALE GENOMIC DNA]</scope>
</reference>
<gene>
    <name evidence="2" type="ORF">MRATA1EN1_LOCUS30104</name>
</gene>
<evidence type="ECO:0000313" key="2">
    <source>
        <dbReference type="EMBL" id="CAI9181142.1"/>
    </source>
</evidence>
<evidence type="ECO:0000313" key="3">
    <source>
        <dbReference type="Proteomes" id="UP001176941"/>
    </source>
</evidence>
<accession>A0ABN9A4C8</accession>
<sequence>MVAFVRHKVNKLLIKAPATGARAPTANEPPIGAPASPHSAWVPMAHEPAPTTNYTPTHGARPPTRCARAQTPGARACPHSAGDPLRRTRALPLPALAPPHSGARGPPSCSRAPPPPELIASAWCLSEADVSLGAHYSADAPPTPAQAPYSGARALHPGHEFPHPHRMRLPPKAHAPPS</sequence>
<evidence type="ECO:0000256" key="1">
    <source>
        <dbReference type="SAM" id="MobiDB-lite"/>
    </source>
</evidence>
<proteinExistence type="predicted"/>
<organism evidence="2 3">
    <name type="scientific">Rangifer tarandus platyrhynchus</name>
    <name type="common">Svalbard reindeer</name>
    <dbReference type="NCBI Taxonomy" id="3082113"/>
    <lineage>
        <taxon>Eukaryota</taxon>
        <taxon>Metazoa</taxon>
        <taxon>Chordata</taxon>
        <taxon>Craniata</taxon>
        <taxon>Vertebrata</taxon>
        <taxon>Euteleostomi</taxon>
        <taxon>Mammalia</taxon>
        <taxon>Eutheria</taxon>
        <taxon>Laurasiatheria</taxon>
        <taxon>Artiodactyla</taxon>
        <taxon>Ruminantia</taxon>
        <taxon>Pecora</taxon>
        <taxon>Cervidae</taxon>
        <taxon>Odocoileinae</taxon>
        <taxon>Rangifer</taxon>
    </lineage>
</organism>
<protein>
    <submittedName>
        <fullName evidence="2">Uncharacterized protein</fullName>
    </submittedName>
</protein>
<dbReference type="Proteomes" id="UP001176941">
    <property type="component" value="Chromosome X"/>
</dbReference>